<comment type="caution">
    <text evidence="2">The sequence shown here is derived from an EMBL/GenBank/DDBJ whole genome shotgun (WGS) entry which is preliminary data.</text>
</comment>
<sequence length="227" mass="24941">MRTIVFALIGASLAASVASTASKVPAYVIDYAPIVALDENEVLFPADIGKQLLNTIPKVNFTKVGEQLHPLTLNNLNQLNKFGNTSVFLTAKEDVTDLAKEPSWVHGVKPNAQGETVGAISCTIILRSHPDNSSVVDAFYFYFFSLNNGGYVLGVPEDFHVGDWENSVIRFVNSKPTEIRYDALHKTGKRALIFSVRRPRHLCHERVSQHTFYAPPPPPGVPAVNLS</sequence>
<dbReference type="PANTHER" id="PTHR48174:SF5">
    <property type="entry name" value="VACUOLAR PROTEIN SORTING-ASSOCIATED PROTEIN 62"/>
    <property type="match status" value="1"/>
</dbReference>
<accession>A0A6V8RCP7</accession>
<protein>
    <submittedName>
        <fullName evidence="2">Putative vacuolar protein sorting-associated protein TDA6</fullName>
    </submittedName>
</protein>
<proteinExistence type="predicted"/>
<dbReference type="Proteomes" id="UP000517252">
    <property type="component" value="Unassembled WGS sequence"/>
</dbReference>
<evidence type="ECO:0000313" key="2">
    <source>
        <dbReference type="EMBL" id="GFP60403.1"/>
    </source>
</evidence>
<organism evidence="2 3">
    <name type="scientific">Trichoderma asperellum</name>
    <name type="common">Filamentous fungus</name>
    <dbReference type="NCBI Taxonomy" id="101201"/>
    <lineage>
        <taxon>Eukaryota</taxon>
        <taxon>Fungi</taxon>
        <taxon>Dikarya</taxon>
        <taxon>Ascomycota</taxon>
        <taxon>Pezizomycotina</taxon>
        <taxon>Sordariomycetes</taxon>
        <taxon>Hypocreomycetidae</taxon>
        <taxon>Hypocreales</taxon>
        <taxon>Hypocreaceae</taxon>
        <taxon>Trichoderma</taxon>
    </lineage>
</organism>
<dbReference type="PANTHER" id="PTHR48174">
    <property type="entry name" value="DUF946 FAMILY PROTEIN"/>
    <property type="match status" value="1"/>
</dbReference>
<gene>
    <name evidence="2" type="ORF">TASIC1_0018000700</name>
</gene>
<dbReference type="OrthoDB" id="188042at2759"/>
<feature type="chain" id="PRO_5027884192" evidence="1">
    <location>
        <begin position="20"/>
        <end position="227"/>
    </location>
</feature>
<dbReference type="EMBL" id="BLZH01000018">
    <property type="protein sequence ID" value="GFP60403.1"/>
    <property type="molecule type" value="Genomic_DNA"/>
</dbReference>
<feature type="signal peptide" evidence="1">
    <location>
        <begin position="1"/>
        <end position="19"/>
    </location>
</feature>
<name>A0A6V8RCP7_TRIAP</name>
<reference evidence="2 3" key="1">
    <citation type="submission" date="2020-07" db="EMBL/GenBank/DDBJ databases">
        <title>Trichoderma asperellum IC-1 whole genome shotgun sequence.</title>
        <authorList>
            <person name="Kanamasa S."/>
            <person name="Takahashi H."/>
        </authorList>
    </citation>
    <scope>NUCLEOTIDE SEQUENCE [LARGE SCALE GENOMIC DNA]</scope>
    <source>
        <strain evidence="2 3">IC-1</strain>
    </source>
</reference>
<keyword evidence="1" id="KW-0732">Signal</keyword>
<dbReference type="AlphaFoldDB" id="A0A6V8RCP7"/>
<evidence type="ECO:0000313" key="3">
    <source>
        <dbReference type="Proteomes" id="UP000517252"/>
    </source>
</evidence>
<evidence type="ECO:0000256" key="1">
    <source>
        <dbReference type="SAM" id="SignalP"/>
    </source>
</evidence>